<dbReference type="HAMAP" id="MF_01080">
    <property type="entry name" value="TruB_bact"/>
    <property type="match status" value="1"/>
</dbReference>
<accession>A0A4R7KTS8</accession>
<evidence type="ECO:0000256" key="4">
    <source>
        <dbReference type="ARBA" id="ARBA00023235"/>
    </source>
</evidence>
<reference evidence="9 10" key="1">
    <citation type="submission" date="2019-03" db="EMBL/GenBank/DDBJ databases">
        <title>Genomic Encyclopedia of Type Strains, Phase IV (KMG-IV): sequencing the most valuable type-strain genomes for metagenomic binning, comparative biology and taxonomic classification.</title>
        <authorList>
            <person name="Goeker M."/>
        </authorList>
    </citation>
    <scope>NUCLEOTIDE SEQUENCE [LARGE SCALE GENOMIC DNA]</scope>
    <source>
        <strain evidence="9 10">DSM 24455</strain>
    </source>
</reference>
<comment type="catalytic activity">
    <reaction evidence="1 5">
        <text>uridine(55) in tRNA = pseudouridine(55) in tRNA</text>
        <dbReference type="Rhea" id="RHEA:42532"/>
        <dbReference type="Rhea" id="RHEA-COMP:10101"/>
        <dbReference type="Rhea" id="RHEA-COMP:10102"/>
        <dbReference type="ChEBI" id="CHEBI:65314"/>
        <dbReference type="ChEBI" id="CHEBI:65315"/>
        <dbReference type="EC" id="5.4.99.25"/>
    </reaction>
</comment>
<dbReference type="EC" id="5.4.99.25" evidence="5"/>
<evidence type="ECO:0000256" key="2">
    <source>
        <dbReference type="ARBA" id="ARBA00005642"/>
    </source>
</evidence>
<evidence type="ECO:0000259" key="6">
    <source>
        <dbReference type="Pfam" id="PF01509"/>
    </source>
</evidence>
<evidence type="ECO:0000313" key="10">
    <source>
        <dbReference type="Proteomes" id="UP000295325"/>
    </source>
</evidence>
<dbReference type="InterPro" id="IPR014780">
    <property type="entry name" value="tRNA_psdUridine_synth_TruB"/>
</dbReference>
<sequence>MNGILNVLKPPGMTSYDVVSYIRKVTGIKKVGHTGTLDPGAAGVLPICIGKATKIVDYILNDKKSYICELTLGNVTDTYDKYGTFLYEEDKKVKDLTIDEFNGVLKKFKGEIYQKPPAYSAVKINGKRSYELARRGVEVDIPARRVIIYAIEVLKFDPPVIMMRITCSKGTYIRSICNDIGYELGCGGYMSFLLREATGNFNLKNSCILDNINKDSLKNYLFNPDFALNMRSIYVDDKVSHRLINGNAVRIKSNENCSRDESLKVYSQDKEFIGIGKVKGNLLKIDKLML</sequence>
<feature type="domain" description="tRNA pseudouridylate synthase B C-terminal" evidence="8">
    <location>
        <begin position="174"/>
        <end position="214"/>
    </location>
</feature>
<protein>
    <recommendedName>
        <fullName evidence="5">tRNA pseudouridine synthase B</fullName>
        <ecNumber evidence="5">5.4.99.25</ecNumber>
    </recommendedName>
    <alternativeName>
        <fullName evidence="5">tRNA pseudouridine(55) synthase</fullName>
        <shortName evidence="5">Psi55 synthase</shortName>
    </alternativeName>
    <alternativeName>
        <fullName evidence="5">tRNA pseudouridylate synthase</fullName>
    </alternativeName>
    <alternativeName>
        <fullName evidence="5">tRNA-uridine isomerase</fullName>
    </alternativeName>
</protein>
<dbReference type="InterPro" id="IPR020103">
    <property type="entry name" value="PsdUridine_synth_cat_dom_sf"/>
</dbReference>
<keyword evidence="4 5" id="KW-0413">Isomerase</keyword>
<dbReference type="AlphaFoldDB" id="A0A4R7KTS8"/>
<dbReference type="InterPro" id="IPR015240">
    <property type="entry name" value="tRNA_sdUridine_synth_fam1_C"/>
</dbReference>
<dbReference type="InterPro" id="IPR032819">
    <property type="entry name" value="TruB_C"/>
</dbReference>
<dbReference type="GO" id="GO:0003723">
    <property type="term" value="F:RNA binding"/>
    <property type="evidence" value="ECO:0007669"/>
    <property type="project" value="InterPro"/>
</dbReference>
<dbReference type="Pfam" id="PF16198">
    <property type="entry name" value="TruB_C_2"/>
    <property type="match status" value="1"/>
</dbReference>
<evidence type="ECO:0000313" key="9">
    <source>
        <dbReference type="EMBL" id="TDT61563.1"/>
    </source>
</evidence>
<dbReference type="Pfam" id="PF09157">
    <property type="entry name" value="TruB-C_2"/>
    <property type="match status" value="1"/>
</dbReference>
<dbReference type="GO" id="GO:0160148">
    <property type="term" value="F:tRNA pseudouridine(55) synthase activity"/>
    <property type="evidence" value="ECO:0007669"/>
    <property type="project" value="UniProtKB-EC"/>
</dbReference>
<keyword evidence="3 5" id="KW-0819">tRNA processing</keyword>
<dbReference type="OrthoDB" id="9802309at2"/>
<dbReference type="GO" id="GO:1990481">
    <property type="term" value="P:mRNA pseudouridine synthesis"/>
    <property type="evidence" value="ECO:0007669"/>
    <property type="project" value="TreeGrafter"/>
</dbReference>
<feature type="domain" description="tRNA pseudouridine synthase II TruB subfamily 1 C-terminal" evidence="7">
    <location>
        <begin position="233"/>
        <end position="281"/>
    </location>
</feature>
<dbReference type="InterPro" id="IPR002501">
    <property type="entry name" value="PsdUridine_synth_N"/>
</dbReference>
<evidence type="ECO:0000256" key="5">
    <source>
        <dbReference type="HAMAP-Rule" id="MF_01080"/>
    </source>
</evidence>
<dbReference type="PANTHER" id="PTHR13767">
    <property type="entry name" value="TRNA-PSEUDOURIDINE SYNTHASE"/>
    <property type="match status" value="1"/>
</dbReference>
<comment type="function">
    <text evidence="5">Responsible for synthesis of pseudouridine from uracil-55 in the psi GC loop of transfer RNAs.</text>
</comment>
<dbReference type="NCBIfam" id="TIGR00431">
    <property type="entry name" value="TruB"/>
    <property type="match status" value="1"/>
</dbReference>
<name>A0A4R7KTS8_9CLOT</name>
<dbReference type="Pfam" id="PF01509">
    <property type="entry name" value="TruB_N"/>
    <property type="match status" value="1"/>
</dbReference>
<dbReference type="Gene3D" id="3.30.2350.10">
    <property type="entry name" value="Pseudouridine synthase"/>
    <property type="match status" value="1"/>
</dbReference>
<dbReference type="GO" id="GO:0031119">
    <property type="term" value="P:tRNA pseudouridine synthesis"/>
    <property type="evidence" value="ECO:0007669"/>
    <property type="project" value="UniProtKB-UniRule"/>
</dbReference>
<evidence type="ECO:0000259" key="7">
    <source>
        <dbReference type="Pfam" id="PF09157"/>
    </source>
</evidence>
<feature type="active site" description="Nucleophile" evidence="5">
    <location>
        <position position="38"/>
    </location>
</feature>
<comment type="similarity">
    <text evidence="2 5">Belongs to the pseudouridine synthase TruB family. Type 1 subfamily.</text>
</comment>
<feature type="domain" description="Pseudouridine synthase II N-terminal" evidence="6">
    <location>
        <begin position="23"/>
        <end position="173"/>
    </location>
</feature>
<dbReference type="EMBL" id="SOAZ01000006">
    <property type="protein sequence ID" value="TDT61563.1"/>
    <property type="molecule type" value="Genomic_DNA"/>
</dbReference>
<evidence type="ECO:0000256" key="3">
    <source>
        <dbReference type="ARBA" id="ARBA00022694"/>
    </source>
</evidence>
<comment type="caution">
    <text evidence="9">The sequence shown here is derived from an EMBL/GenBank/DDBJ whole genome shotgun (WGS) entry which is preliminary data.</text>
</comment>
<organism evidence="9 10">
    <name type="scientific">Fonticella tunisiensis</name>
    <dbReference type="NCBI Taxonomy" id="1096341"/>
    <lineage>
        <taxon>Bacteria</taxon>
        <taxon>Bacillati</taxon>
        <taxon>Bacillota</taxon>
        <taxon>Clostridia</taxon>
        <taxon>Eubacteriales</taxon>
        <taxon>Clostridiaceae</taxon>
        <taxon>Fonticella</taxon>
    </lineage>
</organism>
<evidence type="ECO:0000259" key="8">
    <source>
        <dbReference type="Pfam" id="PF16198"/>
    </source>
</evidence>
<dbReference type="SUPFAM" id="SSF55120">
    <property type="entry name" value="Pseudouridine synthase"/>
    <property type="match status" value="1"/>
</dbReference>
<dbReference type="PANTHER" id="PTHR13767:SF2">
    <property type="entry name" value="PSEUDOURIDYLATE SYNTHASE TRUB1"/>
    <property type="match status" value="1"/>
</dbReference>
<gene>
    <name evidence="5" type="primary">truB</name>
    <name evidence="9" type="ORF">EDD71_10647</name>
</gene>
<keyword evidence="10" id="KW-1185">Reference proteome</keyword>
<dbReference type="CDD" id="cd02573">
    <property type="entry name" value="PseudoU_synth_EcTruB"/>
    <property type="match status" value="1"/>
</dbReference>
<evidence type="ECO:0000256" key="1">
    <source>
        <dbReference type="ARBA" id="ARBA00000385"/>
    </source>
</evidence>
<dbReference type="RefSeq" id="WP_133627673.1">
    <property type="nucleotide sequence ID" value="NZ_SOAZ01000006.1"/>
</dbReference>
<dbReference type="Proteomes" id="UP000295325">
    <property type="component" value="Unassembled WGS sequence"/>
</dbReference>
<proteinExistence type="inferred from homology"/>